<dbReference type="Gene3D" id="3.40.50.150">
    <property type="entry name" value="Vaccinia Virus protein VP39"/>
    <property type="match status" value="1"/>
</dbReference>
<dbReference type="GO" id="GO:0008171">
    <property type="term" value="F:O-methyltransferase activity"/>
    <property type="evidence" value="ECO:0007669"/>
    <property type="project" value="InterPro"/>
</dbReference>
<evidence type="ECO:0000313" key="11">
    <source>
        <dbReference type="Proteomes" id="UP001281614"/>
    </source>
</evidence>
<evidence type="ECO:0000256" key="1">
    <source>
        <dbReference type="ARBA" id="ARBA00001971"/>
    </source>
</evidence>
<keyword evidence="6" id="KW-0949">S-adenosyl-L-methionine</keyword>
<dbReference type="SUPFAM" id="SSF53335">
    <property type="entry name" value="S-adenosyl-L-methionine-dependent methyltransferases"/>
    <property type="match status" value="1"/>
</dbReference>
<dbReference type="InterPro" id="IPR036396">
    <property type="entry name" value="Cyt_P450_sf"/>
</dbReference>
<feature type="domain" description="O-methyltransferase C-terminal" evidence="9">
    <location>
        <begin position="129"/>
        <end position="332"/>
    </location>
</feature>
<name>A0AAD9YQQ1_COLKA</name>
<evidence type="ECO:0000256" key="7">
    <source>
        <dbReference type="ARBA" id="ARBA00022723"/>
    </source>
</evidence>
<dbReference type="PANTHER" id="PTHR24305:SF210">
    <property type="entry name" value="CYTOCHROME P450 MONOOXYGENASE ASQL-RELATED"/>
    <property type="match status" value="1"/>
</dbReference>
<protein>
    <submittedName>
        <fullName evidence="10">Cytochrome p450</fullName>
    </submittedName>
</protein>
<evidence type="ECO:0000256" key="2">
    <source>
        <dbReference type="ARBA" id="ARBA00010617"/>
    </source>
</evidence>
<keyword evidence="11" id="KW-1185">Reference proteome</keyword>
<keyword evidence="8" id="KW-0408">Iron</keyword>
<dbReference type="Gene3D" id="1.10.630.10">
    <property type="entry name" value="Cytochrome P450"/>
    <property type="match status" value="2"/>
</dbReference>
<dbReference type="PANTHER" id="PTHR24305">
    <property type="entry name" value="CYTOCHROME P450"/>
    <property type="match status" value="1"/>
</dbReference>
<comment type="similarity">
    <text evidence="2">Belongs to the cytochrome P450 family.</text>
</comment>
<keyword evidence="4" id="KW-0349">Heme</keyword>
<keyword evidence="7" id="KW-0479">Metal-binding</keyword>
<organism evidence="10 11">
    <name type="scientific">Colletotrichum kahawae</name>
    <name type="common">Coffee berry disease fungus</name>
    <dbReference type="NCBI Taxonomy" id="34407"/>
    <lineage>
        <taxon>Eukaryota</taxon>
        <taxon>Fungi</taxon>
        <taxon>Dikarya</taxon>
        <taxon>Ascomycota</taxon>
        <taxon>Pezizomycotina</taxon>
        <taxon>Sordariomycetes</taxon>
        <taxon>Hypocreomycetidae</taxon>
        <taxon>Glomerellales</taxon>
        <taxon>Glomerellaceae</taxon>
        <taxon>Colletotrichum</taxon>
        <taxon>Colletotrichum gloeosporioides species complex</taxon>
    </lineage>
</organism>
<dbReference type="GO" id="GO:0032259">
    <property type="term" value="P:methylation"/>
    <property type="evidence" value="ECO:0007669"/>
    <property type="project" value="UniProtKB-KW"/>
</dbReference>
<evidence type="ECO:0000313" key="10">
    <source>
        <dbReference type="EMBL" id="KAK2774578.1"/>
    </source>
</evidence>
<evidence type="ECO:0000256" key="5">
    <source>
        <dbReference type="ARBA" id="ARBA00022679"/>
    </source>
</evidence>
<dbReference type="AlphaFoldDB" id="A0AAD9YQQ1"/>
<dbReference type="EMBL" id="VYYT01000045">
    <property type="protein sequence ID" value="KAK2774578.1"/>
    <property type="molecule type" value="Genomic_DNA"/>
</dbReference>
<evidence type="ECO:0000256" key="4">
    <source>
        <dbReference type="ARBA" id="ARBA00022617"/>
    </source>
</evidence>
<evidence type="ECO:0000259" key="9">
    <source>
        <dbReference type="Pfam" id="PF00891"/>
    </source>
</evidence>
<accession>A0AAD9YQQ1</accession>
<evidence type="ECO:0000256" key="3">
    <source>
        <dbReference type="ARBA" id="ARBA00022603"/>
    </source>
</evidence>
<dbReference type="PROSITE" id="PS51683">
    <property type="entry name" value="SAM_OMT_II"/>
    <property type="match status" value="1"/>
</dbReference>
<comment type="caution">
    <text evidence="10">The sequence shown here is derived from an EMBL/GenBank/DDBJ whole genome shotgun (WGS) entry which is preliminary data.</text>
</comment>
<dbReference type="InterPro" id="IPR050121">
    <property type="entry name" value="Cytochrome_P450_monoxygenase"/>
</dbReference>
<dbReference type="InterPro" id="IPR001128">
    <property type="entry name" value="Cyt_P450"/>
</dbReference>
<keyword evidence="5" id="KW-0808">Transferase</keyword>
<dbReference type="SUPFAM" id="SSF48264">
    <property type="entry name" value="Cytochrome P450"/>
    <property type="match status" value="1"/>
</dbReference>
<dbReference type="Pfam" id="PF00891">
    <property type="entry name" value="Methyltransf_2"/>
    <property type="match status" value="1"/>
</dbReference>
<dbReference type="GO" id="GO:0020037">
    <property type="term" value="F:heme binding"/>
    <property type="evidence" value="ECO:0007669"/>
    <property type="project" value="InterPro"/>
</dbReference>
<dbReference type="Pfam" id="PF00067">
    <property type="entry name" value="p450"/>
    <property type="match status" value="1"/>
</dbReference>
<dbReference type="InterPro" id="IPR016461">
    <property type="entry name" value="COMT-like"/>
</dbReference>
<dbReference type="Proteomes" id="UP001281614">
    <property type="component" value="Unassembled WGS sequence"/>
</dbReference>
<reference evidence="10" key="1">
    <citation type="submission" date="2023-02" db="EMBL/GenBank/DDBJ databases">
        <title>Colletotrichum kahawae CIFC_Que2 genome sequencing and assembly.</title>
        <authorList>
            <person name="Baroncelli R."/>
        </authorList>
    </citation>
    <scope>NUCLEOTIDE SEQUENCE</scope>
    <source>
        <strain evidence="10">CIFC_Que2</strain>
    </source>
</reference>
<dbReference type="GO" id="GO:0005506">
    <property type="term" value="F:iron ion binding"/>
    <property type="evidence" value="ECO:0007669"/>
    <property type="project" value="InterPro"/>
</dbReference>
<evidence type="ECO:0000256" key="6">
    <source>
        <dbReference type="ARBA" id="ARBA00022691"/>
    </source>
</evidence>
<gene>
    <name evidence="10" type="ORF">CKAH01_13153</name>
</gene>
<dbReference type="InterPro" id="IPR029063">
    <property type="entry name" value="SAM-dependent_MTases_sf"/>
</dbReference>
<sequence length="795" mass="89349">MTSTISKTQDLKELREILHQSIDELLRVLENDARKPPSLDELNPEVFLAPPVAENAGRSIVRACEKMTALVQGPMGVSPGSPTSDGIMVRSAFQFNMCHKALTQSSSDDIFRAGSALSTTMKENDFQVDNGKSAFSRTFQTDLESFDYYYQQDPDRGRRFSLGMTPFTGSYASSLALYPFQDLQPGALVVDVGGGSGHVSSEIAKANRHIKFIVQDLEGPILLGRSIYKDSGLPIQWQIHNAFHPQPVKGADVYFMRRVLHDHSDSVGANILKMICMAMDQNSRILIEDMIAPDLHGEDSEWFINHADIVMMMMHNAKERTLGQWEALIKDADERLRVTKVWKAQGDKKGDCAIIEVKFVLSELVVEVTMPNSSFAVAMIGSELSNATFAFLIIFIAYKSIAAVYSAFLGPLSKFPGPKYRAFSNIFEIWSIVNGTDNIDRPALHRKYGPIVRVAPSVLSFAGGDGVWKDIHGFNVAREGGIIKEPIFYSKIFAFTDVSNLITARDHLIHARQRKVLARSFSNTALIDQQPIFHRWAEKFVDKLAGKAVAGNTIDMVKYFNCTTFDIMGDLTFNEDLNMLEEGECSPWVESIFGSVKAATFLLGIKTHSRAARLLADTFLKYNPTVQKKQIENWMYCAERVERRLKREPKHPDLWSRILGMERESESLTMEEQYANGFLFMTAGTETIASALSAITFYLLQNPQHLDRVTKEVRLRFSTSEDMSLEALASLPYLQASILEGEQYFKNPLEFRPERWLRDPEFESDRLDMAKPFLMGPFNCIGKVWTSGPLSSTLG</sequence>
<keyword evidence="3" id="KW-0489">Methyltransferase</keyword>
<dbReference type="GO" id="GO:0016705">
    <property type="term" value="F:oxidoreductase activity, acting on paired donors, with incorporation or reduction of molecular oxygen"/>
    <property type="evidence" value="ECO:0007669"/>
    <property type="project" value="InterPro"/>
</dbReference>
<dbReference type="InterPro" id="IPR001077">
    <property type="entry name" value="COMT_C"/>
</dbReference>
<proteinExistence type="inferred from homology"/>
<dbReference type="GO" id="GO:0004497">
    <property type="term" value="F:monooxygenase activity"/>
    <property type="evidence" value="ECO:0007669"/>
    <property type="project" value="InterPro"/>
</dbReference>
<comment type="cofactor">
    <cofactor evidence="1">
        <name>heme</name>
        <dbReference type="ChEBI" id="CHEBI:30413"/>
    </cofactor>
</comment>
<evidence type="ECO:0000256" key="8">
    <source>
        <dbReference type="ARBA" id="ARBA00023004"/>
    </source>
</evidence>